<feature type="compositionally biased region" description="Polar residues" evidence="2">
    <location>
        <begin position="1"/>
        <end position="10"/>
    </location>
</feature>
<evidence type="ECO:0000256" key="1">
    <source>
        <dbReference type="SAM" id="Coils"/>
    </source>
</evidence>
<proteinExistence type="predicted"/>
<dbReference type="InterPro" id="IPR001119">
    <property type="entry name" value="SLH_dom"/>
</dbReference>
<feature type="region of interest" description="Disordered" evidence="2">
    <location>
        <begin position="54"/>
        <end position="82"/>
    </location>
</feature>
<dbReference type="PROSITE" id="PS51272">
    <property type="entry name" value="SLH"/>
    <property type="match status" value="1"/>
</dbReference>
<evidence type="ECO:0000259" key="3">
    <source>
        <dbReference type="PROSITE" id="PS51272"/>
    </source>
</evidence>
<evidence type="ECO:0000256" key="2">
    <source>
        <dbReference type="SAM" id="MobiDB-lite"/>
    </source>
</evidence>
<gene>
    <name evidence="4" type="ORF">M6B38_118350</name>
</gene>
<evidence type="ECO:0000313" key="5">
    <source>
        <dbReference type="Proteomes" id="UP001140949"/>
    </source>
</evidence>
<name>A0AAX6HK16_IRIPA</name>
<evidence type="ECO:0000313" key="4">
    <source>
        <dbReference type="EMBL" id="KAJ6840725.1"/>
    </source>
</evidence>
<reference evidence="4" key="2">
    <citation type="submission" date="2023-04" db="EMBL/GenBank/DDBJ databases">
        <authorList>
            <person name="Bruccoleri R.E."/>
            <person name="Oakeley E.J."/>
            <person name="Faust A.-M."/>
            <person name="Dessus-Babus S."/>
            <person name="Altorfer M."/>
            <person name="Burckhardt D."/>
            <person name="Oertli M."/>
            <person name="Naumann U."/>
            <person name="Petersen F."/>
            <person name="Wong J."/>
        </authorList>
    </citation>
    <scope>NUCLEOTIDE SEQUENCE</scope>
    <source>
        <strain evidence="4">GSM-AAB239-AS_SAM_17_03QT</strain>
        <tissue evidence="4">Leaf</tissue>
    </source>
</reference>
<keyword evidence="5" id="KW-1185">Reference proteome</keyword>
<organism evidence="4 5">
    <name type="scientific">Iris pallida</name>
    <name type="common">Sweet iris</name>
    <dbReference type="NCBI Taxonomy" id="29817"/>
    <lineage>
        <taxon>Eukaryota</taxon>
        <taxon>Viridiplantae</taxon>
        <taxon>Streptophyta</taxon>
        <taxon>Embryophyta</taxon>
        <taxon>Tracheophyta</taxon>
        <taxon>Spermatophyta</taxon>
        <taxon>Magnoliopsida</taxon>
        <taxon>Liliopsida</taxon>
        <taxon>Asparagales</taxon>
        <taxon>Iridaceae</taxon>
        <taxon>Iridoideae</taxon>
        <taxon>Irideae</taxon>
        <taxon>Iris</taxon>
    </lineage>
</organism>
<feature type="domain" description="SLH" evidence="3">
    <location>
        <begin position="538"/>
        <end position="615"/>
    </location>
</feature>
<dbReference type="PANTHER" id="PTHR33740">
    <property type="entry name" value="GPI-ANCHORED ADHESIN-LIKE PROTEIN"/>
    <property type="match status" value="1"/>
</dbReference>
<sequence>MATMANLSSPSSLQLRFGRRRGGSSSLVPLRIRLRPPVPRIRLVAAGRGGRRLRIRGNASPDSFAGWSEESGDGGEPESKKGGFGGMLGAGLAGVLFAAGVTFASLSLSSRNTPGAKQQMRSPISEQEVILTSDDQGEKVVEDGNKSNTVLWHDGSNTVDTNSESWTGTEKDLFPNIENIEDATGSGLDNVYHPESSLILSTKPKDNNIDMVHGASIQDELQTSLDFDENPVSSSQNLRSTDLFTYNEAEFPSDTYTFKDSHQTLSFDSPDSSIGNDVKSTVDDVNLSSVITDSTVHTSDYQDKSLCEEDLPLDFASNHILGSSNADSQVSSREVVYTAASVLEDQDMEHSETLEVPAEASSLNPEVRNIVRTVPSSTISAPNFDQNEAFTHPKEAVSPFEGQIGDSALPEAYSVSGLADPNENEPVISSHIQIGRSSISETVLPERSVSYAGIPAPSLVSAALQVTPGKVLVPPVVDQVQGQALSALQVLKVIEPDAQPGDLCTRREYARWLVSASSALSRSTISKVYPAMYIENVTELAFDDVTPEDPDFSFIQGLAEAGIISSKLSRSDFNGSSSGQQDSFLFSPESPVSRQDLVSWKMALETRQLPEVDKNYLYQCSGYIDIDKIDPNAWPALVADLSSGEQGITVLAFGYTRLFQPNKPVTKAQAAIALATGDAADIVGEELTRIEAESLAETAVNAHAALVAQVEKDINASFEKELIKEREKIDAMEKLAEEARWELKRLKAEREEENNALIRGKAAVESEMEVLSRLRNELQLQLQDLMSSKAQLSFEKDTINKLRKEAESENQVIVQLQYELEVERKALSMARTWAEEEAKRAREHARALEEARERWERHGIKVVVDGDLQDDASSGTTWLNAGKQPPVDETVTRAENLVMKLKEMASKIKLRSSVVIETIIQKIVSLISVLKQRASEASKLAAGYHSSVVSNASRSIEELKETASEFSSTISDKTRRAVEDCKGTVDKFTQKFKT</sequence>
<keyword evidence="1" id="KW-0175">Coiled coil</keyword>
<protein>
    <recommendedName>
        <fullName evidence="3">SLH domain-containing protein</fullName>
    </recommendedName>
</protein>
<dbReference type="PANTHER" id="PTHR33740:SF3">
    <property type="entry name" value="GPI-ANCHORED ADHESIN-LIKE PROTEIN"/>
    <property type="match status" value="1"/>
</dbReference>
<reference evidence="4" key="1">
    <citation type="journal article" date="2023" name="GigaByte">
        <title>Genome assembly of the bearded iris, Iris pallida Lam.</title>
        <authorList>
            <person name="Bruccoleri R.E."/>
            <person name="Oakeley E.J."/>
            <person name="Faust A.M.E."/>
            <person name="Altorfer M."/>
            <person name="Dessus-Babus S."/>
            <person name="Burckhardt D."/>
            <person name="Oertli M."/>
            <person name="Naumann U."/>
            <person name="Petersen F."/>
            <person name="Wong J."/>
        </authorList>
    </citation>
    <scope>NUCLEOTIDE SEQUENCE</scope>
    <source>
        <strain evidence="4">GSM-AAB239-AS_SAM_17_03QT</strain>
    </source>
</reference>
<comment type="caution">
    <text evidence="4">The sequence shown here is derived from an EMBL/GenBank/DDBJ whole genome shotgun (WGS) entry which is preliminary data.</text>
</comment>
<accession>A0AAX6HK16</accession>
<feature type="region of interest" description="Disordered" evidence="2">
    <location>
        <begin position="1"/>
        <end position="23"/>
    </location>
</feature>
<feature type="coiled-coil region" evidence="1">
    <location>
        <begin position="715"/>
        <end position="858"/>
    </location>
</feature>
<dbReference type="AlphaFoldDB" id="A0AAX6HK16"/>
<dbReference type="EMBL" id="JANAVB010009198">
    <property type="protein sequence ID" value="KAJ6840725.1"/>
    <property type="molecule type" value="Genomic_DNA"/>
</dbReference>
<dbReference type="Proteomes" id="UP001140949">
    <property type="component" value="Unassembled WGS sequence"/>
</dbReference>